<evidence type="ECO:0000256" key="6">
    <source>
        <dbReference type="SAM" id="Phobius"/>
    </source>
</evidence>
<protein>
    <recommendedName>
        <fullName evidence="9">Transmembrane protein 45B</fullName>
    </recommendedName>
</protein>
<accession>A0ABQ9E2V4</accession>
<feature type="transmembrane region" description="Helical" evidence="6">
    <location>
        <begin position="148"/>
        <end position="167"/>
    </location>
</feature>
<organism evidence="7 8">
    <name type="scientific">Tegillarca granosa</name>
    <name type="common">Malaysian cockle</name>
    <name type="synonym">Anadara granosa</name>
    <dbReference type="NCBI Taxonomy" id="220873"/>
    <lineage>
        <taxon>Eukaryota</taxon>
        <taxon>Metazoa</taxon>
        <taxon>Spiralia</taxon>
        <taxon>Lophotrochozoa</taxon>
        <taxon>Mollusca</taxon>
        <taxon>Bivalvia</taxon>
        <taxon>Autobranchia</taxon>
        <taxon>Pteriomorphia</taxon>
        <taxon>Arcoida</taxon>
        <taxon>Arcoidea</taxon>
        <taxon>Arcidae</taxon>
        <taxon>Tegillarca</taxon>
    </lineage>
</organism>
<name>A0ABQ9E2V4_TEGGR</name>
<reference evidence="7 8" key="1">
    <citation type="submission" date="2022-12" db="EMBL/GenBank/DDBJ databases">
        <title>Chromosome-level genome of Tegillarca granosa.</title>
        <authorList>
            <person name="Kim J."/>
        </authorList>
    </citation>
    <scope>NUCLEOTIDE SEQUENCE [LARGE SCALE GENOMIC DNA]</scope>
    <source>
        <strain evidence="7">Teg-2019</strain>
        <tissue evidence="7">Adductor muscle</tissue>
    </source>
</reference>
<proteinExistence type="inferred from homology"/>
<feature type="transmembrane region" description="Helical" evidence="6">
    <location>
        <begin position="62"/>
        <end position="80"/>
    </location>
</feature>
<dbReference type="Proteomes" id="UP001217089">
    <property type="component" value="Unassembled WGS sequence"/>
</dbReference>
<feature type="transmembrane region" description="Helical" evidence="6">
    <location>
        <begin position="92"/>
        <end position="112"/>
    </location>
</feature>
<feature type="transmembrane region" description="Helical" evidence="6">
    <location>
        <begin position="179"/>
        <end position="200"/>
    </location>
</feature>
<feature type="transmembrane region" description="Helical" evidence="6">
    <location>
        <begin position="220"/>
        <end position="246"/>
    </location>
</feature>
<keyword evidence="3 6" id="KW-0812">Transmembrane</keyword>
<evidence type="ECO:0000256" key="4">
    <source>
        <dbReference type="ARBA" id="ARBA00022989"/>
    </source>
</evidence>
<dbReference type="Pfam" id="PF04819">
    <property type="entry name" value="DUF716"/>
    <property type="match status" value="1"/>
</dbReference>
<evidence type="ECO:0000256" key="1">
    <source>
        <dbReference type="ARBA" id="ARBA00004141"/>
    </source>
</evidence>
<keyword evidence="8" id="KW-1185">Reference proteome</keyword>
<evidence type="ECO:0000313" key="8">
    <source>
        <dbReference type="Proteomes" id="UP001217089"/>
    </source>
</evidence>
<dbReference type="InterPro" id="IPR006904">
    <property type="entry name" value="DUF716"/>
</dbReference>
<keyword evidence="4 6" id="KW-1133">Transmembrane helix</keyword>
<dbReference type="EMBL" id="JARBDR010000921">
    <property type="protein sequence ID" value="KAJ8299781.1"/>
    <property type="molecule type" value="Genomic_DNA"/>
</dbReference>
<evidence type="ECO:0000256" key="2">
    <source>
        <dbReference type="ARBA" id="ARBA00006948"/>
    </source>
</evidence>
<comment type="subcellular location">
    <subcellularLocation>
        <location evidence="1">Membrane</location>
        <topology evidence="1">Multi-pass membrane protein</topology>
    </subcellularLocation>
</comment>
<evidence type="ECO:0000256" key="5">
    <source>
        <dbReference type="ARBA" id="ARBA00023136"/>
    </source>
</evidence>
<sequence>MGNFGGHALPGAFFLLFGVWWTIQILIQYYSCLKHNVKFISQGMFPCSCFCGRLKKWPIQPCMVIFFTTVGLSLEIYTGISHGKFDAPGNAQHATMFFFFGLTAFINLLAYFKIAMPKDLDYVMGAIAFTIEWVLFRFHLHGRTPLDVLLHTLLMYVIGANILSIFIELKYRDQVLAPLLRSYLVILQGTWFWQVGFILYNPNPDAEKWDEESHRQMMTATMYFAWHLGVVFLLMLIINCVVAAYYNKLLYRKDNKIEMESLIKSESNGYTCVSMADSDDDFEKASIS</sequence>
<gene>
    <name evidence="7" type="ORF">KUTeg_023841</name>
</gene>
<evidence type="ECO:0000313" key="7">
    <source>
        <dbReference type="EMBL" id="KAJ8299781.1"/>
    </source>
</evidence>
<comment type="similarity">
    <text evidence="2">Belongs to the TMEM45 family.</text>
</comment>
<feature type="transmembrane region" description="Helical" evidence="6">
    <location>
        <begin position="119"/>
        <end position="136"/>
    </location>
</feature>
<keyword evidence="5 6" id="KW-0472">Membrane</keyword>
<evidence type="ECO:0000256" key="3">
    <source>
        <dbReference type="ARBA" id="ARBA00022692"/>
    </source>
</evidence>
<dbReference type="PANTHER" id="PTHR16007:SF15">
    <property type="entry name" value="TRANSMEMBRANE PROTEIN 45B"/>
    <property type="match status" value="1"/>
</dbReference>
<evidence type="ECO:0008006" key="9">
    <source>
        <dbReference type="Google" id="ProtNLM"/>
    </source>
</evidence>
<feature type="transmembrane region" description="Helical" evidence="6">
    <location>
        <begin position="12"/>
        <end position="32"/>
    </location>
</feature>
<dbReference type="InterPro" id="IPR042127">
    <property type="entry name" value="TMEM45"/>
</dbReference>
<dbReference type="PANTHER" id="PTHR16007">
    <property type="entry name" value="EPIDIDYMAL MEMBRANE PROTEIN E9-RELATED"/>
    <property type="match status" value="1"/>
</dbReference>
<comment type="caution">
    <text evidence="7">The sequence shown here is derived from an EMBL/GenBank/DDBJ whole genome shotgun (WGS) entry which is preliminary data.</text>
</comment>